<dbReference type="Proteomes" id="UP000000377">
    <property type="component" value="Chromosome"/>
</dbReference>
<name>D7CBL2_STRBB</name>
<dbReference type="HOGENOM" id="CLU_2358369_0_0_11"/>
<accession>D7CBL2</accession>
<gene>
    <name evidence="2" type="ordered locus">SBI_09771</name>
</gene>
<evidence type="ECO:0000313" key="3">
    <source>
        <dbReference type="Proteomes" id="UP000000377"/>
    </source>
</evidence>
<dbReference type="STRING" id="749414.SBI_09771"/>
<dbReference type="AlphaFoldDB" id="D7CBL2"/>
<dbReference type="EMBL" id="CP002047">
    <property type="protein sequence ID" value="ADI12889.1"/>
    <property type="molecule type" value="Genomic_DNA"/>
</dbReference>
<feature type="domain" description="WCX" evidence="1">
    <location>
        <begin position="21"/>
        <end position="101"/>
    </location>
</feature>
<keyword evidence="3" id="KW-1185">Reference proteome</keyword>
<dbReference type="PATRIC" id="fig|749414.3.peg.10052"/>
<reference evidence="2 3" key="1">
    <citation type="journal article" date="2010" name="J. Bacteriol.">
        <title>Genome sequence of the milbemycin-producing bacterium Streptomyces bingchenggensis.</title>
        <authorList>
            <person name="Wang X.J."/>
            <person name="Yan Y.J."/>
            <person name="Zhang B."/>
            <person name="An J."/>
            <person name="Wang J.J."/>
            <person name="Tian J."/>
            <person name="Jiang L."/>
            <person name="Chen Y.H."/>
            <person name="Huang S.X."/>
            <person name="Yin M."/>
            <person name="Zhang J."/>
            <person name="Gao A.L."/>
            <person name="Liu C.X."/>
            <person name="Zhu Z.X."/>
            <person name="Xiang W.S."/>
        </authorList>
    </citation>
    <scope>NUCLEOTIDE SEQUENCE [LARGE SCALE GENOMIC DNA]</scope>
    <source>
        <strain evidence="2 3">BCW-1</strain>
    </source>
</reference>
<evidence type="ECO:0000313" key="2">
    <source>
        <dbReference type="EMBL" id="ADI12889.1"/>
    </source>
</evidence>
<sequence length="107" mass="11897">MELTDVWEELRRNIDDAPAHLRVVVRVRSSVLGRFLRLHQADLAGPPPAGARGEGDSEWVELELRFRELGAARPLLAFGTRVEVVSPPELREELAGVATDIAALYRT</sequence>
<dbReference type="Pfam" id="PF25583">
    <property type="entry name" value="WCX"/>
    <property type="match status" value="1"/>
</dbReference>
<dbReference type="KEGG" id="sbh:SBI_09771"/>
<protein>
    <submittedName>
        <fullName evidence="2">Helix-turn-helix type 11 domain protein</fullName>
    </submittedName>
</protein>
<dbReference type="InterPro" id="IPR057727">
    <property type="entry name" value="WCX_dom"/>
</dbReference>
<organism evidence="2 3">
    <name type="scientific">Streptomyces bingchenggensis (strain BCW-1)</name>
    <dbReference type="NCBI Taxonomy" id="749414"/>
    <lineage>
        <taxon>Bacteria</taxon>
        <taxon>Bacillati</taxon>
        <taxon>Actinomycetota</taxon>
        <taxon>Actinomycetes</taxon>
        <taxon>Kitasatosporales</taxon>
        <taxon>Streptomycetaceae</taxon>
        <taxon>Streptomyces</taxon>
    </lineage>
</organism>
<evidence type="ECO:0000259" key="1">
    <source>
        <dbReference type="Pfam" id="PF25583"/>
    </source>
</evidence>
<dbReference type="eggNOG" id="COG2378">
    <property type="taxonomic scope" value="Bacteria"/>
</dbReference>
<proteinExistence type="predicted"/>